<evidence type="ECO:0000313" key="1">
    <source>
        <dbReference type="EMBL" id="GAG11178.1"/>
    </source>
</evidence>
<dbReference type="AlphaFoldDB" id="X0VFC9"/>
<gene>
    <name evidence="1" type="ORF">S01H1_37270</name>
</gene>
<protein>
    <submittedName>
        <fullName evidence="1">Uncharacterized protein</fullName>
    </submittedName>
</protein>
<organism evidence="1">
    <name type="scientific">marine sediment metagenome</name>
    <dbReference type="NCBI Taxonomy" id="412755"/>
    <lineage>
        <taxon>unclassified sequences</taxon>
        <taxon>metagenomes</taxon>
        <taxon>ecological metagenomes</taxon>
    </lineage>
</organism>
<reference evidence="1" key="1">
    <citation type="journal article" date="2014" name="Front. Microbiol.">
        <title>High frequency of phylogenetically diverse reductive dehalogenase-homologous genes in deep subseafloor sedimentary metagenomes.</title>
        <authorList>
            <person name="Kawai M."/>
            <person name="Futagami T."/>
            <person name="Toyoda A."/>
            <person name="Takaki Y."/>
            <person name="Nishi S."/>
            <person name="Hori S."/>
            <person name="Arai W."/>
            <person name="Tsubouchi T."/>
            <person name="Morono Y."/>
            <person name="Uchiyama I."/>
            <person name="Ito T."/>
            <person name="Fujiyama A."/>
            <person name="Inagaki F."/>
            <person name="Takami H."/>
        </authorList>
    </citation>
    <scope>NUCLEOTIDE SEQUENCE</scope>
    <source>
        <strain evidence="1">Expedition CK06-06</strain>
    </source>
</reference>
<name>X0VFC9_9ZZZZ</name>
<sequence length="270" mass="30981">DEQEGQSRTGFETSYAAAHGQVATLLQEAVRRDDHAIPQEHMPRVRDILLELLCHPDPAPEYQQGVTMDAVIRSLNTVQGKAMHALIAYALLRARLIDGQVQLEEAGAEEQRLESQVREALTQKLGRIREPSPVVHSIFGQYLSNLCYLDREWPIQHLSGIFPIEAELRVCWQAAWNAYISFNSLYRDLYGRLRDEYRRAVEQLSEKTEGRAGFERANESLAEHLMIAYWRGLQEVEGDESLLPLFYERAPDDVRAYATWFLWRVLAGAK</sequence>
<accession>X0VFC9</accession>
<feature type="non-terminal residue" evidence="1">
    <location>
        <position position="270"/>
    </location>
</feature>
<feature type="non-terminal residue" evidence="1">
    <location>
        <position position="1"/>
    </location>
</feature>
<comment type="caution">
    <text evidence="1">The sequence shown here is derived from an EMBL/GenBank/DDBJ whole genome shotgun (WGS) entry which is preliminary data.</text>
</comment>
<dbReference type="EMBL" id="BARS01023406">
    <property type="protein sequence ID" value="GAG11178.1"/>
    <property type="molecule type" value="Genomic_DNA"/>
</dbReference>
<proteinExistence type="predicted"/>